<accession>A0A2I1CKY3</accession>
<comment type="caution">
    <text evidence="1">The sequence shown here is derived from an EMBL/GenBank/DDBJ whole genome shotgun (WGS) entry which is preliminary data.</text>
</comment>
<dbReference type="GeneID" id="36528342"/>
<dbReference type="VEuPathDB" id="FungiDB:P174DRAFT_11042"/>
<dbReference type="Proteomes" id="UP000234474">
    <property type="component" value="Unassembled WGS sequence"/>
</dbReference>
<proteinExistence type="predicted"/>
<dbReference type="EMBL" id="MSZS01000001">
    <property type="protein sequence ID" value="PKX98288.1"/>
    <property type="molecule type" value="Genomic_DNA"/>
</dbReference>
<evidence type="ECO:0000313" key="1">
    <source>
        <dbReference type="EMBL" id="PKX98288.1"/>
    </source>
</evidence>
<name>A0A2I1CKY3_ASPN1</name>
<sequence>MLTQMMTPALDIEDSKSHAEKKKKSNIYKPEITRRTMPVLVYWFVHANKRSGISFPSLRAQFVKYKASSTFHSPGYPMRILVIKYIMSCVWDDTGLESPYCFRNRLLGRLNNSWHFAQ</sequence>
<reference evidence="2" key="1">
    <citation type="journal article" date="2018" name="Proc. Natl. Acad. Sci. U.S.A.">
        <title>Linking secondary metabolites to gene clusters through genome sequencing of six diverse Aspergillus species.</title>
        <authorList>
            <person name="Kaerboelling I."/>
            <person name="Vesth T.C."/>
            <person name="Frisvad J.C."/>
            <person name="Nybo J.L."/>
            <person name="Theobald S."/>
            <person name="Kuo A."/>
            <person name="Bowyer P."/>
            <person name="Matsuda Y."/>
            <person name="Mondo S."/>
            <person name="Lyhne E.K."/>
            <person name="Kogle M.E."/>
            <person name="Clum A."/>
            <person name="Lipzen A."/>
            <person name="Salamov A."/>
            <person name="Ngan C.Y."/>
            <person name="Daum C."/>
            <person name="Chiniquy J."/>
            <person name="Barry K."/>
            <person name="LaButti K."/>
            <person name="Haridas S."/>
            <person name="Simmons B.A."/>
            <person name="Magnuson J.K."/>
            <person name="Mortensen U.H."/>
            <person name="Larsen T.O."/>
            <person name="Grigoriev I.V."/>
            <person name="Baker S.E."/>
            <person name="Andersen M.R."/>
        </authorList>
    </citation>
    <scope>NUCLEOTIDE SEQUENCE [LARGE SCALE GENOMIC DNA]</scope>
    <source>
        <strain evidence="2">IBT 16806</strain>
    </source>
</reference>
<gene>
    <name evidence="1" type="ORF">P174DRAFT_11042</name>
</gene>
<evidence type="ECO:0000313" key="2">
    <source>
        <dbReference type="Proteomes" id="UP000234474"/>
    </source>
</evidence>
<keyword evidence="2" id="KW-1185">Reference proteome</keyword>
<protein>
    <submittedName>
        <fullName evidence="1">Uncharacterized protein</fullName>
    </submittedName>
</protein>
<dbReference type="RefSeq" id="XP_024686883.1">
    <property type="nucleotide sequence ID" value="XM_024821016.1"/>
</dbReference>
<organism evidence="1 2">
    <name type="scientific">Aspergillus novofumigatus (strain IBT 16806)</name>
    <dbReference type="NCBI Taxonomy" id="1392255"/>
    <lineage>
        <taxon>Eukaryota</taxon>
        <taxon>Fungi</taxon>
        <taxon>Dikarya</taxon>
        <taxon>Ascomycota</taxon>
        <taxon>Pezizomycotina</taxon>
        <taxon>Eurotiomycetes</taxon>
        <taxon>Eurotiomycetidae</taxon>
        <taxon>Eurotiales</taxon>
        <taxon>Aspergillaceae</taxon>
        <taxon>Aspergillus</taxon>
        <taxon>Aspergillus subgen. Fumigati</taxon>
    </lineage>
</organism>
<dbReference type="AlphaFoldDB" id="A0A2I1CKY3"/>